<dbReference type="Pfam" id="PF03050">
    <property type="entry name" value="DDE_Tnp_IS66"/>
    <property type="match status" value="1"/>
</dbReference>
<dbReference type="RefSeq" id="WP_272912131.1">
    <property type="nucleotide sequence ID" value="NZ_CEEK01000029.1"/>
</dbReference>
<feature type="domain" description="Transposase IS66 central" evidence="1">
    <location>
        <begin position="27"/>
        <end position="108"/>
    </location>
</feature>
<dbReference type="PANTHER" id="PTHR33678">
    <property type="entry name" value="BLL1576 PROTEIN"/>
    <property type="match status" value="1"/>
</dbReference>
<reference evidence="2 3" key="1">
    <citation type="submission" date="2016-02" db="EMBL/GenBank/DDBJ databases">
        <authorList>
            <consortium name="Pathogen Informatics"/>
        </authorList>
    </citation>
    <scope>NUCLEOTIDE SEQUENCE [LARGE SCALE GENOMIC DNA]</scope>
    <source>
        <strain evidence="2 3">LSS95</strain>
    </source>
</reference>
<dbReference type="InterPro" id="IPR052344">
    <property type="entry name" value="Transposase-related"/>
</dbReference>
<sequence length="108" mass="12522">MRTNLSINHCAEILILPYDKSELDLSENDWADLSNEERLHKRQTELASFMDEFFDWCREQAVLPDYKLGAAMEYSLNYEVTFRIVLSDGNLVLSNNIAERAMKTLVMG</sequence>
<dbReference type="PANTHER" id="PTHR33678:SF1">
    <property type="entry name" value="BLL1576 PROTEIN"/>
    <property type="match status" value="1"/>
</dbReference>
<accession>A0A123U6S3</accession>
<dbReference type="Proteomes" id="UP000069831">
    <property type="component" value="Unassembled WGS sequence"/>
</dbReference>
<evidence type="ECO:0000313" key="3">
    <source>
        <dbReference type="Proteomes" id="UP000069831"/>
    </source>
</evidence>
<name>A0A123U6S3_STRSU</name>
<dbReference type="EMBL" id="FIIR01000025">
    <property type="protein sequence ID" value="CYW06040.1"/>
    <property type="molecule type" value="Genomic_DNA"/>
</dbReference>
<evidence type="ECO:0000259" key="1">
    <source>
        <dbReference type="Pfam" id="PF03050"/>
    </source>
</evidence>
<protein>
    <submittedName>
        <fullName evidence="2">Transposase</fullName>
    </submittedName>
</protein>
<gene>
    <name evidence="2" type="ORF">ERS132457_01787</name>
</gene>
<dbReference type="InterPro" id="IPR004291">
    <property type="entry name" value="Transposase_IS66_central"/>
</dbReference>
<proteinExistence type="predicted"/>
<dbReference type="AlphaFoldDB" id="A0A123U6S3"/>
<evidence type="ECO:0000313" key="2">
    <source>
        <dbReference type="EMBL" id="CYW06040.1"/>
    </source>
</evidence>
<organism evidence="2 3">
    <name type="scientific">Streptococcus suis</name>
    <dbReference type="NCBI Taxonomy" id="1307"/>
    <lineage>
        <taxon>Bacteria</taxon>
        <taxon>Bacillati</taxon>
        <taxon>Bacillota</taxon>
        <taxon>Bacilli</taxon>
        <taxon>Lactobacillales</taxon>
        <taxon>Streptococcaceae</taxon>
        <taxon>Streptococcus</taxon>
    </lineage>
</organism>